<dbReference type="PROSITE" id="PS00028">
    <property type="entry name" value="ZINC_FINGER_C2H2_1"/>
    <property type="match status" value="5"/>
</dbReference>
<evidence type="ECO:0000256" key="4">
    <source>
        <dbReference type="ARBA" id="ARBA00022833"/>
    </source>
</evidence>
<feature type="region of interest" description="Disordered" evidence="7">
    <location>
        <begin position="364"/>
        <end position="413"/>
    </location>
</feature>
<evidence type="ECO:0000256" key="5">
    <source>
        <dbReference type="ARBA" id="ARBA00023242"/>
    </source>
</evidence>
<keyword evidence="5" id="KW-0539">Nucleus</keyword>
<evidence type="ECO:0000256" key="7">
    <source>
        <dbReference type="SAM" id="MobiDB-lite"/>
    </source>
</evidence>
<feature type="compositionally biased region" description="Low complexity" evidence="7">
    <location>
        <begin position="158"/>
        <end position="172"/>
    </location>
</feature>
<feature type="compositionally biased region" description="Polar residues" evidence="7">
    <location>
        <begin position="689"/>
        <end position="698"/>
    </location>
</feature>
<dbReference type="GO" id="GO:0000981">
    <property type="term" value="F:DNA-binding transcription factor activity, RNA polymerase II-specific"/>
    <property type="evidence" value="ECO:0007669"/>
    <property type="project" value="TreeGrafter"/>
</dbReference>
<dbReference type="InterPro" id="IPR013087">
    <property type="entry name" value="Znf_C2H2_type"/>
</dbReference>
<dbReference type="PANTHER" id="PTHR24396">
    <property type="entry name" value="ZINC FINGER PROTEIN"/>
    <property type="match status" value="1"/>
</dbReference>
<evidence type="ECO:0000313" key="9">
    <source>
        <dbReference type="Ensembl" id="ENSOMYP00000037540.2"/>
    </source>
</evidence>
<evidence type="ECO:0000256" key="3">
    <source>
        <dbReference type="ARBA" id="ARBA00022771"/>
    </source>
</evidence>
<reference evidence="9" key="3">
    <citation type="submission" date="2025-09" db="UniProtKB">
        <authorList>
            <consortium name="Ensembl"/>
        </authorList>
    </citation>
    <scope>IDENTIFICATION</scope>
</reference>
<evidence type="ECO:0000256" key="6">
    <source>
        <dbReference type="PROSITE-ProRule" id="PRU00042"/>
    </source>
</evidence>
<feature type="region of interest" description="Disordered" evidence="7">
    <location>
        <begin position="677"/>
        <end position="710"/>
    </location>
</feature>
<dbReference type="Pfam" id="PF23015">
    <property type="entry name" value="zf-WIZ"/>
    <property type="match status" value="1"/>
</dbReference>
<feature type="compositionally biased region" description="Low complexity" evidence="7">
    <location>
        <begin position="371"/>
        <end position="386"/>
    </location>
</feature>
<keyword evidence="4" id="KW-0862">Zinc</keyword>
<feature type="domain" description="C2H2-type" evidence="8">
    <location>
        <begin position="459"/>
        <end position="481"/>
    </location>
</feature>
<keyword evidence="10" id="KW-1185">Reference proteome</keyword>
<feature type="compositionally biased region" description="Polar residues" evidence="7">
    <location>
        <begin position="387"/>
        <end position="398"/>
    </location>
</feature>
<organism evidence="9 10">
    <name type="scientific">Oncorhynchus mykiss</name>
    <name type="common">Rainbow trout</name>
    <name type="synonym">Salmo gairdneri</name>
    <dbReference type="NCBI Taxonomy" id="8022"/>
    <lineage>
        <taxon>Eukaryota</taxon>
        <taxon>Metazoa</taxon>
        <taxon>Chordata</taxon>
        <taxon>Craniata</taxon>
        <taxon>Vertebrata</taxon>
        <taxon>Euteleostomi</taxon>
        <taxon>Actinopterygii</taxon>
        <taxon>Neopterygii</taxon>
        <taxon>Teleostei</taxon>
        <taxon>Protacanthopterygii</taxon>
        <taxon>Salmoniformes</taxon>
        <taxon>Salmonidae</taxon>
        <taxon>Salmoninae</taxon>
        <taxon>Oncorhynchus</taxon>
    </lineage>
</organism>
<dbReference type="PANTHER" id="PTHR24396:SF29">
    <property type="entry name" value="PROTEIN WIZ ISOFORM X1"/>
    <property type="match status" value="1"/>
</dbReference>
<accession>A0A8C7VPD8</accession>
<dbReference type="SUPFAM" id="SSF57667">
    <property type="entry name" value="beta-beta-alpha zinc fingers"/>
    <property type="match status" value="2"/>
</dbReference>
<evidence type="ECO:0000313" key="10">
    <source>
        <dbReference type="Proteomes" id="UP000694395"/>
    </source>
</evidence>
<dbReference type="Ensembl" id="ENSOMYT00000040998.2">
    <property type="protein sequence ID" value="ENSOMYP00000037540.2"/>
    <property type="gene ID" value="ENSOMYG00000017442.2"/>
</dbReference>
<comment type="subcellular location">
    <subcellularLocation>
        <location evidence="1">Nucleus</location>
    </subcellularLocation>
</comment>
<keyword evidence="2" id="KW-0479">Metal-binding</keyword>
<gene>
    <name evidence="9" type="primary">LOC110485698</name>
</gene>
<reference evidence="9" key="2">
    <citation type="submission" date="2025-08" db="UniProtKB">
        <authorList>
            <consortium name="Ensembl"/>
        </authorList>
    </citation>
    <scope>IDENTIFICATION</scope>
</reference>
<name>A0A8C7VPD8_ONCMY</name>
<protein>
    <submittedName>
        <fullName evidence="9">WIZ zinc finger a</fullName>
    </submittedName>
</protein>
<dbReference type="GO" id="GO:0008270">
    <property type="term" value="F:zinc ion binding"/>
    <property type="evidence" value="ECO:0007669"/>
    <property type="project" value="UniProtKB-KW"/>
</dbReference>
<evidence type="ECO:0000259" key="8">
    <source>
        <dbReference type="PROSITE" id="PS50157"/>
    </source>
</evidence>
<dbReference type="InterPro" id="IPR051643">
    <property type="entry name" value="Transcr_Reg_ZincFinger"/>
</dbReference>
<keyword evidence="3 6" id="KW-0863">Zinc-finger</keyword>
<dbReference type="GO" id="GO:0005634">
    <property type="term" value="C:nucleus"/>
    <property type="evidence" value="ECO:0007669"/>
    <property type="project" value="UniProtKB-SubCell"/>
</dbReference>
<reference evidence="9" key="1">
    <citation type="submission" date="2020-07" db="EMBL/GenBank/DDBJ databases">
        <title>A long reads based de novo assembly of the rainbow trout Arlee double haploid line genome.</title>
        <authorList>
            <person name="Gao G."/>
            <person name="Palti Y."/>
        </authorList>
    </citation>
    <scope>NUCLEOTIDE SEQUENCE [LARGE SCALE GENOMIC DNA]</scope>
</reference>
<feature type="region of interest" description="Disordered" evidence="7">
    <location>
        <begin position="145"/>
        <end position="174"/>
    </location>
</feature>
<dbReference type="InterPro" id="IPR055125">
    <property type="entry name" value="Wiz_C_Znf"/>
</dbReference>
<evidence type="ECO:0000256" key="1">
    <source>
        <dbReference type="ARBA" id="ARBA00004123"/>
    </source>
</evidence>
<dbReference type="GO" id="GO:0000978">
    <property type="term" value="F:RNA polymerase II cis-regulatory region sequence-specific DNA binding"/>
    <property type="evidence" value="ECO:0007669"/>
    <property type="project" value="TreeGrafter"/>
</dbReference>
<dbReference type="Proteomes" id="UP000694395">
    <property type="component" value="Chromosome 13"/>
</dbReference>
<sequence length="787" mass="84785">MSLDLHSHSYYFLCTTSSLPPLFPASSLSCPSAPVPVMCEVCGTYFETRRGLSSHARLHLRQLGVAVSDNSGAPIDLLYQLIQDRDGSMHPPKPVYSSPKKNKGSGTLISQKESPLVGRVKVVTTPQNNISKVARKGTVLAKPRQSSMSSFLTAGKTPSPSGGASLASAKPAWAPQETDAPLTLAMDTNDEVHVCQLCGAWYESRKGLASHCRAHLRQFGITENTETKGGPIEFLYQIMEAEDLQPIASEGLNVYNPSMSSNSNKRPSGSGSSTSPARHKGSPSSSLHQPPSNKRPKPSASEGTFTCVLCGEEFENRKGLASHSRSHLRQLGVTDLLGKASAIDTVQQLVSSGVLAAAALVRPSNTTTKTPSQSPAPARSPARSPANSHLSPLASSHNPRSKAKKGSTLVYPKPEPLEMELDVGFSSPLGGYSSSNGSQGSQKLAKNGQSFNSDQELMITCEFCGQFFDSRKALSCHARSHLRQLGVMWSVNESPIDLLRDILLKEGSANATQVSACILGAPVQLPERTAYDFGWLKSLTVLPLIGAGDACCELCGFDFENRTALASHARAHLRQLGVKEWRAEGVKASPIELLSAWIQRQPRKAAEIHRQYRDGDLNIRFKVSVTSSITNWVVRALNADCSRSKVTGGDGTLVISPSYRHSYAVPGGFERRVPKHTAHTEGAEGDGGSQQPPRSGNIPSLVPRPPSTPLVKQVGKEYTLKCRFCEAVFHGSQSVQEDWIRHLQKHILDLRFNKACPPPDPERPLVPGMEPSATTTTTPVLLVPLVV</sequence>
<dbReference type="SMART" id="SM00355">
    <property type="entry name" value="ZnF_C2H2"/>
    <property type="match status" value="6"/>
</dbReference>
<dbReference type="PROSITE" id="PS50157">
    <property type="entry name" value="ZINC_FINGER_C2H2_2"/>
    <property type="match status" value="4"/>
</dbReference>
<proteinExistence type="predicted"/>
<dbReference type="AlphaFoldDB" id="A0A8C7VPD8"/>
<evidence type="ECO:0000256" key="2">
    <source>
        <dbReference type="ARBA" id="ARBA00022723"/>
    </source>
</evidence>
<feature type="compositionally biased region" description="Polar residues" evidence="7">
    <location>
        <begin position="255"/>
        <end position="292"/>
    </location>
</feature>
<feature type="domain" description="C2H2-type" evidence="8">
    <location>
        <begin position="550"/>
        <end position="572"/>
    </location>
</feature>
<feature type="region of interest" description="Disordered" evidence="7">
    <location>
        <begin position="255"/>
        <end position="302"/>
    </location>
</feature>
<dbReference type="InterPro" id="IPR036236">
    <property type="entry name" value="Znf_C2H2_sf"/>
</dbReference>
<dbReference type="GeneTree" id="ENSGT00940000159979"/>
<feature type="domain" description="C2H2-type" evidence="8">
    <location>
        <begin position="305"/>
        <end position="327"/>
    </location>
</feature>
<feature type="region of interest" description="Disordered" evidence="7">
    <location>
        <begin position="85"/>
        <end position="108"/>
    </location>
</feature>
<feature type="domain" description="C2H2-type" evidence="8">
    <location>
        <begin position="37"/>
        <end position="59"/>
    </location>
</feature>
<dbReference type="Gene3D" id="3.30.160.60">
    <property type="entry name" value="Classic Zinc Finger"/>
    <property type="match status" value="1"/>
</dbReference>